<evidence type="ECO:0000259" key="2">
    <source>
        <dbReference type="PROSITE" id="PS50097"/>
    </source>
</evidence>
<dbReference type="InterPro" id="IPR011333">
    <property type="entry name" value="SKP1/BTB/POZ_sf"/>
</dbReference>
<dbReference type="Gene3D" id="1.25.10.10">
    <property type="entry name" value="Leucine-rich Repeat Variant"/>
    <property type="match status" value="1"/>
</dbReference>
<organism evidence="3 4">
    <name type="scientific">Cuscuta australis</name>
    <dbReference type="NCBI Taxonomy" id="267555"/>
    <lineage>
        <taxon>Eukaryota</taxon>
        <taxon>Viridiplantae</taxon>
        <taxon>Streptophyta</taxon>
        <taxon>Embryophyta</taxon>
        <taxon>Tracheophyta</taxon>
        <taxon>Spermatophyta</taxon>
        <taxon>Magnoliopsida</taxon>
        <taxon>eudicotyledons</taxon>
        <taxon>Gunneridae</taxon>
        <taxon>Pentapetalae</taxon>
        <taxon>asterids</taxon>
        <taxon>lamiids</taxon>
        <taxon>Solanales</taxon>
        <taxon>Convolvulaceae</taxon>
        <taxon>Cuscuteae</taxon>
        <taxon>Cuscuta</taxon>
        <taxon>Cuscuta subgen. Grammica</taxon>
        <taxon>Cuscuta sect. Cleistogrammica</taxon>
    </lineage>
</organism>
<dbReference type="Pfam" id="PF26522">
    <property type="entry name" value="ARM_6"/>
    <property type="match status" value="1"/>
</dbReference>
<dbReference type="Pfam" id="PF00651">
    <property type="entry name" value="BTB"/>
    <property type="match status" value="1"/>
</dbReference>
<dbReference type="InterPro" id="IPR011989">
    <property type="entry name" value="ARM-like"/>
</dbReference>
<dbReference type="InterPro" id="IPR044953">
    <property type="entry name" value="At1g04390-like"/>
</dbReference>
<sequence>MRSSSSKQGADNKHGISGHVRTLHQRLHHALGLGLHDDKGRNWNFTDFNKQRLVIHSIDAFLDNLSLEALKHPLVKDSVPNMVGALGSILESESEVILISATKVAIKIASSLPCSVLRSHSSSLVIPLSSLLSSHQSQVSVSSATALKSILSNLSTKRENEVWEILKQKNVVAEILQNLNEFSSGNKSNEFFQEMASLLSKILQMWPPSRLCVYTDTKLLNYLDTLTLSPMFSIQSSLLHIYSAIALCRNGAKTILDNGDNLLKMMVDSMDISKPYSVQMGALNLAQCLMMCEEECSTIIKICGESIVKAIMTGMGYLSRGKNFYTEHMPRLVESCSLALITRWAGEHHHYFCKAGIGGVLLNLFMGNFPEDNNCLHSLPLQEKNVIIQSHEGLQTNFCLPLRPYIWDILGHLATHSTNDCNPMMHGHEACLNTLVVCACLGFVDSMSVTHQTGEDNNAHESVSRAVLKMIYSPWKHLAFQTRHILSEVLKSNGKNYVRRLLSTLRITSSGTKIGMPSNLQILISLMGLTCYSALPNYKNNVIDNQGVTDLLAFIRWWLVNPLPVKRMHLAPHTQNIFCVRACCWGHLAEWEGEDMLLLLGLWCLAELVVHSGSHDDDHAVMSKHLEGGNDALFIEELQQICYQNLYPGPRWYASYILWHLGLYGFANRFGQRICKALNEDIMPDLELIHGNQGSFFVHSVILSVRCPSLLPSKEALKEKPQFGSLSKCDVETHKRSMSKVQLSPHADHQILAKLLEYVYSGYFQAGEDLIKKLRVYAKRCNLHSLLHMLYRRRPKWGEPFPTFDLTCALGSTGYHFSDIILEAKAANFAGWRCSFCCSLVPHYHLHKVILCSSSDYLQALFSSGMQESHLQTLKVPVNWECLVKLVNWFYSGELPGPMSGCLWDSLDTDAKLEEVRPYVELCWLTEFWLISNGLHEDCFGAVLSCLDSCQDLSIKIMQIAAEHSQWKLVGVATEYAAPLYHLKRSSGELDALEENLVEMIRAASVQLSQEKL</sequence>
<dbReference type="InterPro" id="IPR059007">
    <property type="entry name" value="ARM_At1g04390"/>
</dbReference>
<dbReference type="InterPro" id="IPR016024">
    <property type="entry name" value="ARM-type_fold"/>
</dbReference>
<accession>A0A328E7L9</accession>
<comment type="pathway">
    <text evidence="1">Protein modification; protein ubiquitination.</text>
</comment>
<feature type="domain" description="BTB" evidence="2">
    <location>
        <begin position="818"/>
        <end position="899"/>
    </location>
</feature>
<proteinExistence type="predicted"/>
<evidence type="ECO:0000313" key="4">
    <source>
        <dbReference type="Proteomes" id="UP000249390"/>
    </source>
</evidence>
<evidence type="ECO:0000313" key="3">
    <source>
        <dbReference type="EMBL" id="RAL52481.1"/>
    </source>
</evidence>
<dbReference type="PANTHER" id="PTHR35918">
    <property type="entry name" value="OS06G0674800 PROTEIN"/>
    <property type="match status" value="1"/>
</dbReference>
<dbReference type="SUPFAM" id="SSF54695">
    <property type="entry name" value="POZ domain"/>
    <property type="match status" value="2"/>
</dbReference>
<comment type="caution">
    <text evidence="3">The sequence shown here is derived from an EMBL/GenBank/DDBJ whole genome shotgun (WGS) entry which is preliminary data.</text>
</comment>
<protein>
    <recommendedName>
        <fullName evidence="2">BTB domain-containing protein</fullName>
    </recommendedName>
</protein>
<dbReference type="CDD" id="cd18186">
    <property type="entry name" value="BTB_POZ_ZBTB_KLHL-like"/>
    <property type="match status" value="1"/>
</dbReference>
<evidence type="ECO:0000256" key="1">
    <source>
        <dbReference type="ARBA" id="ARBA00004906"/>
    </source>
</evidence>
<gene>
    <name evidence="3" type="ORF">DM860_007338</name>
</gene>
<dbReference type="Proteomes" id="UP000249390">
    <property type="component" value="Unassembled WGS sequence"/>
</dbReference>
<reference evidence="3 4" key="1">
    <citation type="submission" date="2018-06" db="EMBL/GenBank/DDBJ databases">
        <title>The Genome of Cuscuta australis (Dodder) Provides Insight into the Evolution of Plant Parasitism.</title>
        <authorList>
            <person name="Liu H."/>
        </authorList>
    </citation>
    <scope>NUCLEOTIDE SEQUENCE [LARGE SCALE GENOMIC DNA]</scope>
    <source>
        <strain evidence="4">cv. Yunnan</strain>
        <tissue evidence="3">Vines</tissue>
    </source>
</reference>
<dbReference type="Gene3D" id="3.30.710.10">
    <property type="entry name" value="Potassium Channel Kv1.1, Chain A"/>
    <property type="match status" value="2"/>
</dbReference>
<dbReference type="PANTHER" id="PTHR35918:SF1">
    <property type="entry name" value="BTB DOMAIN-CONTAINING PROTEIN"/>
    <property type="match status" value="1"/>
</dbReference>
<keyword evidence="4" id="KW-1185">Reference proteome</keyword>
<dbReference type="AlphaFoldDB" id="A0A328E7L9"/>
<dbReference type="InterPro" id="IPR000210">
    <property type="entry name" value="BTB/POZ_dom"/>
</dbReference>
<dbReference type="PROSITE" id="PS50097">
    <property type="entry name" value="BTB"/>
    <property type="match status" value="1"/>
</dbReference>
<name>A0A328E7L9_9ASTE</name>
<dbReference type="EMBL" id="NQVE01000034">
    <property type="protein sequence ID" value="RAL52481.1"/>
    <property type="molecule type" value="Genomic_DNA"/>
</dbReference>
<dbReference type="SUPFAM" id="SSF48371">
    <property type="entry name" value="ARM repeat"/>
    <property type="match status" value="1"/>
</dbReference>